<dbReference type="RefSeq" id="WP_162049352.1">
    <property type="nucleotide sequence ID" value="NZ_AP019011.1"/>
</dbReference>
<name>A0A679IAF1_9RHOO</name>
<dbReference type="EMBL" id="AP022345">
    <property type="protein sequence ID" value="BBU70010.1"/>
    <property type="molecule type" value="Genomic_DNA"/>
</dbReference>
<gene>
    <name evidence="1" type="ORF">ICHIAU1_22930</name>
</gene>
<dbReference type="Proteomes" id="UP000463961">
    <property type="component" value="Chromosome"/>
</dbReference>
<evidence type="ECO:0000313" key="2">
    <source>
        <dbReference type="Proteomes" id="UP000463961"/>
    </source>
</evidence>
<dbReference type="InterPro" id="IPR036390">
    <property type="entry name" value="WH_DNA-bd_sf"/>
</dbReference>
<evidence type="ECO:0000313" key="1">
    <source>
        <dbReference type="EMBL" id="BBU70010.1"/>
    </source>
</evidence>
<protein>
    <submittedName>
        <fullName evidence="1">Uncharacterized protein</fullName>
    </submittedName>
</protein>
<sequence>MSQFFANMLLGRLSTEVPKGQGRMVSFSGGDSDIRLTTGSMRERVLGYLYLNGVPSTAREIASGIKSNPSRATKTLKDLTVAGEAEAIKHEGCVTEYGLTPQGLTVLKSSPVFAGLKP</sequence>
<dbReference type="SUPFAM" id="SSF46785">
    <property type="entry name" value="Winged helix' DNA-binding domain"/>
    <property type="match status" value="1"/>
</dbReference>
<reference evidence="2" key="1">
    <citation type="submission" date="2020-01" db="EMBL/GenBank/DDBJ databases">
        <title>Phosphoaccumulans saitamaens gen. nov., sp. nov., a polyphosphate accumulating bacterium isolated from surface river water.</title>
        <authorList>
            <person name="Watanabe K."/>
            <person name="Suda W."/>
        </authorList>
    </citation>
    <scope>NUCLEOTIDE SEQUENCE [LARGE SCALE GENOMIC DNA]</scope>
    <source>
        <strain evidence="2">ICHIAU1</strain>
    </source>
</reference>
<keyword evidence="2" id="KW-1185">Reference proteome</keyword>
<organism evidence="1 2">
    <name type="scientific">Fluviibacter phosphoraccumulans</name>
    <dbReference type="NCBI Taxonomy" id="1751046"/>
    <lineage>
        <taxon>Bacteria</taxon>
        <taxon>Pseudomonadati</taxon>
        <taxon>Pseudomonadota</taxon>
        <taxon>Betaproteobacteria</taxon>
        <taxon>Rhodocyclales</taxon>
        <taxon>Fluviibacteraceae</taxon>
        <taxon>Fluviibacter</taxon>
    </lineage>
</organism>
<proteinExistence type="predicted"/>
<accession>A0A679IAF1</accession>
<dbReference type="AlphaFoldDB" id="A0A679IAF1"/>